<dbReference type="EMBL" id="JACSRA010000007">
    <property type="protein sequence ID" value="MBD7910889.1"/>
    <property type="molecule type" value="Genomic_DNA"/>
</dbReference>
<dbReference type="RefSeq" id="WP_143317824.1">
    <property type="nucleotide sequence ID" value="NZ_JACSRA010000007.1"/>
</dbReference>
<dbReference type="PIRSF" id="PIRSF014543">
    <property type="entry name" value="UCP014543"/>
    <property type="match status" value="1"/>
</dbReference>
<organism evidence="1 2">
    <name type="scientific">Clostridium cibarium</name>
    <dbReference type="NCBI Taxonomy" id="2762247"/>
    <lineage>
        <taxon>Bacteria</taxon>
        <taxon>Bacillati</taxon>
        <taxon>Bacillota</taxon>
        <taxon>Clostridia</taxon>
        <taxon>Eubacteriales</taxon>
        <taxon>Clostridiaceae</taxon>
        <taxon>Clostridium</taxon>
    </lineage>
</organism>
<dbReference type="InterPro" id="IPR016621">
    <property type="entry name" value="UCP014543"/>
</dbReference>
<comment type="caution">
    <text evidence="1">The sequence shown here is derived from an EMBL/GenBank/DDBJ whole genome shotgun (WGS) entry which is preliminary data.</text>
</comment>
<reference evidence="1 2" key="1">
    <citation type="submission" date="2020-08" db="EMBL/GenBank/DDBJ databases">
        <title>A Genomic Blueprint of the Chicken Gut Microbiome.</title>
        <authorList>
            <person name="Gilroy R."/>
            <person name="Ravi A."/>
            <person name="Getino M."/>
            <person name="Pursley I."/>
            <person name="Horton D.L."/>
            <person name="Alikhan N.-F."/>
            <person name="Baker D."/>
            <person name="Gharbi K."/>
            <person name="Hall N."/>
            <person name="Watson M."/>
            <person name="Adriaenssens E.M."/>
            <person name="Foster-Nyarko E."/>
            <person name="Jarju S."/>
            <person name="Secka A."/>
            <person name="Antonio M."/>
            <person name="Oren A."/>
            <person name="Chaudhuri R."/>
            <person name="La Ragione R.M."/>
            <person name="Hildebrand F."/>
            <person name="Pallen M.J."/>
        </authorList>
    </citation>
    <scope>NUCLEOTIDE SEQUENCE [LARGE SCALE GENOMIC DNA]</scope>
    <source>
        <strain evidence="1 2">Sa3CVN1</strain>
    </source>
</reference>
<evidence type="ECO:0000313" key="2">
    <source>
        <dbReference type="Proteomes" id="UP000627781"/>
    </source>
</evidence>
<protein>
    <submittedName>
        <fullName evidence="1">DUF3783 domain-containing protein</fullName>
    </submittedName>
</protein>
<accession>A0ABR8PRT3</accession>
<dbReference type="Pfam" id="PF12646">
    <property type="entry name" value="DUF3783"/>
    <property type="match status" value="1"/>
</dbReference>
<sequence length="121" mass="13987">MLENSKCILVYGLSNEELEKLKMANLKFINVTPDMADMKVKDIISGIKIINYNESISKERLILFNNCESKELSVLIPYARKIVVGVILAVVTPLTENWTFKYLLEHLIGEREWIESRQEGR</sequence>
<dbReference type="Proteomes" id="UP000627781">
    <property type="component" value="Unassembled WGS sequence"/>
</dbReference>
<name>A0ABR8PRT3_9CLOT</name>
<evidence type="ECO:0000313" key="1">
    <source>
        <dbReference type="EMBL" id="MBD7910889.1"/>
    </source>
</evidence>
<keyword evidence="2" id="KW-1185">Reference proteome</keyword>
<proteinExistence type="predicted"/>
<gene>
    <name evidence="1" type="ORF">H9661_05920</name>
</gene>